<keyword evidence="4" id="KW-0813">Transport</keyword>
<evidence type="ECO:0000256" key="8">
    <source>
        <dbReference type="SAM" id="Phobius"/>
    </source>
</evidence>
<dbReference type="Pfam" id="PF22725">
    <property type="entry name" value="GFO_IDH_MocA_C3"/>
    <property type="match status" value="1"/>
</dbReference>
<dbReference type="InterPro" id="IPR020846">
    <property type="entry name" value="MFS_dom"/>
</dbReference>
<feature type="transmembrane region" description="Helical" evidence="8">
    <location>
        <begin position="636"/>
        <end position="658"/>
    </location>
</feature>
<dbReference type="Pfam" id="PF01408">
    <property type="entry name" value="GFO_IDH_MocA"/>
    <property type="match status" value="1"/>
</dbReference>
<comment type="similarity">
    <text evidence="3">Belongs to the major facilitator superfamily. Sugar transporter (TC 2.A.1.1) family.</text>
</comment>
<dbReference type="InterPro" id="IPR055170">
    <property type="entry name" value="GFO_IDH_MocA-like_dom"/>
</dbReference>
<comment type="caution">
    <text evidence="10">The sequence shown here is derived from an EMBL/GenBank/DDBJ whole genome shotgun (WGS) entry which is preliminary data.</text>
</comment>
<dbReference type="Gene3D" id="3.30.360.10">
    <property type="entry name" value="Dihydrodipicolinate Reductase, domain 2"/>
    <property type="match status" value="1"/>
</dbReference>
<dbReference type="Pfam" id="PF00083">
    <property type="entry name" value="Sugar_tr"/>
    <property type="match status" value="1"/>
</dbReference>
<dbReference type="SUPFAM" id="SSF103473">
    <property type="entry name" value="MFS general substrate transporter"/>
    <property type="match status" value="1"/>
</dbReference>
<dbReference type="GO" id="GO:0000166">
    <property type="term" value="F:nucleotide binding"/>
    <property type="evidence" value="ECO:0007669"/>
    <property type="project" value="InterPro"/>
</dbReference>
<dbReference type="PANTHER" id="PTHR48022">
    <property type="entry name" value="PLASTIDIC GLUCOSE TRANSPORTER 4"/>
    <property type="match status" value="1"/>
</dbReference>
<feature type="transmembrane region" description="Helical" evidence="8">
    <location>
        <begin position="764"/>
        <end position="784"/>
    </location>
</feature>
<dbReference type="Gene3D" id="1.20.1250.20">
    <property type="entry name" value="MFS general substrate transporter like domains"/>
    <property type="match status" value="1"/>
</dbReference>
<feature type="domain" description="Major facilitator superfamily (MFS) profile" evidence="9">
    <location>
        <begin position="305"/>
        <end position="789"/>
    </location>
</feature>
<reference evidence="10 11" key="1">
    <citation type="submission" date="2019-12" db="EMBL/GenBank/DDBJ databases">
        <title>A genome sequence resource for the geographically widespread anthracnose pathogen Colletotrichum asianum.</title>
        <authorList>
            <person name="Meng Y."/>
        </authorList>
    </citation>
    <scope>NUCLEOTIDE SEQUENCE [LARGE SCALE GENOMIC DNA]</scope>
    <source>
        <strain evidence="10 11">ICMP 18580</strain>
    </source>
</reference>
<feature type="transmembrane region" description="Helical" evidence="8">
    <location>
        <begin position="737"/>
        <end position="758"/>
    </location>
</feature>
<evidence type="ECO:0000259" key="9">
    <source>
        <dbReference type="PROSITE" id="PS50850"/>
    </source>
</evidence>
<evidence type="ECO:0000256" key="6">
    <source>
        <dbReference type="ARBA" id="ARBA00022989"/>
    </source>
</evidence>
<dbReference type="InterPro" id="IPR005828">
    <property type="entry name" value="MFS_sugar_transport-like"/>
</dbReference>
<dbReference type="PANTHER" id="PTHR48022:SF14">
    <property type="entry name" value="MAJOR FACILITATOR SUPERFAMILY (MFS) PROFILE DOMAIN-CONTAINING PROTEIN-RELATED"/>
    <property type="match status" value="1"/>
</dbReference>
<keyword evidence="11" id="KW-1185">Reference proteome</keyword>
<evidence type="ECO:0000313" key="11">
    <source>
        <dbReference type="Proteomes" id="UP000434172"/>
    </source>
</evidence>
<proteinExistence type="inferred from homology"/>
<evidence type="ECO:0000256" key="5">
    <source>
        <dbReference type="ARBA" id="ARBA00022692"/>
    </source>
</evidence>
<dbReference type="InterPro" id="IPR005829">
    <property type="entry name" value="Sugar_transporter_CS"/>
</dbReference>
<dbReference type="InterPro" id="IPR000683">
    <property type="entry name" value="Gfo/Idh/MocA-like_OxRdtase_N"/>
</dbReference>
<evidence type="ECO:0000256" key="1">
    <source>
        <dbReference type="ARBA" id="ARBA00004141"/>
    </source>
</evidence>
<gene>
    <name evidence="10" type="ORF">GQ607_005578</name>
</gene>
<evidence type="ECO:0000256" key="3">
    <source>
        <dbReference type="ARBA" id="ARBA00010992"/>
    </source>
</evidence>
<dbReference type="PROSITE" id="PS00217">
    <property type="entry name" value="SUGAR_TRANSPORT_2"/>
    <property type="match status" value="1"/>
</dbReference>
<feature type="transmembrane region" description="Helical" evidence="8">
    <location>
        <begin position="697"/>
        <end position="716"/>
    </location>
</feature>
<dbReference type="SUPFAM" id="SSF51735">
    <property type="entry name" value="NAD(P)-binding Rossmann-fold domains"/>
    <property type="match status" value="1"/>
</dbReference>
<dbReference type="GO" id="GO:0005351">
    <property type="term" value="F:carbohydrate:proton symporter activity"/>
    <property type="evidence" value="ECO:0007669"/>
    <property type="project" value="TreeGrafter"/>
</dbReference>
<name>A0A8H3WIJ9_9PEZI</name>
<dbReference type="GO" id="GO:0016020">
    <property type="term" value="C:membrane"/>
    <property type="evidence" value="ECO:0007669"/>
    <property type="project" value="UniProtKB-SubCell"/>
</dbReference>
<dbReference type="EMBL" id="WOWK01000025">
    <property type="protein sequence ID" value="KAF0327095.1"/>
    <property type="molecule type" value="Genomic_DNA"/>
</dbReference>
<evidence type="ECO:0000313" key="10">
    <source>
        <dbReference type="EMBL" id="KAF0327095.1"/>
    </source>
</evidence>
<dbReference type="AlphaFoldDB" id="A0A8H3WIJ9"/>
<sequence>MQLGCSWIITTMAVQNRLKLCLIGLGRLGALRAKILAFEQPRIELVAVCDTKPGADKWAAANLPPSVKFFSTPEECMKNSGAQAVLISTATATHAPLICLAFDMGLHVMCEKPISVDIITTKDVVAKSAANPHLKFLLPFSRRCAFPPMTSLTASRKRWQRTGNWEISMQHAVEASCLDPQDKNAFYVTFSEQSGGIFVDAGIHLIDAGRYFLDVEKNIPNPAKQVNRVVAFGQQSVYGELARFGDADNAWGLVEFANGKILHTRLSRTITNGFEAATRVCGTKGHSVINGNSTLNRVEIRDEHGVRTASTPDAFALYDKTFINDIAEFATAVLEDRPLSCSPDDALEAGKIADKSAAEGPSGNGYAEHDDNPTKAKATIDIDVLAESIPYGPSGVRGIFSSGPYMLSAAFLASLGGFSFGYDQGVMGIINVLPQFHAVIPEAENEFNKGFMTGRTIGGIGTGTLALGAPMYISEVSPPHLRGTLLVLESVAIVGSVTIAYWITYACKDIAGEASWRLFPYSPRWLAMQDRHEDCLSSLCKLRKLPASDERVQAEYQGILAEAKFQAVMLERRHPGVRGFKLEVVQWLDLFTVKSWRRTIVGAGVSFFQQFQGVNGFIYYAPTLFRNIGQSDDMSLILSGIFNALQIVGVFIAFILIDRVGRRPLAIYGGIGNMICFVVIAALVGTFDSRWGENTSAGWACVAMAFLFIIIFGASYSSLGWALPPEVFPNGMRSKGVAFSVAVNWLSNFTVGVVTPPMIESIGFGTYVFFACFCGLAAVWAFFLTMGKTLEQMDEAFGDLSGHEEQEVMREILGGQAVTSKRVAV</sequence>
<comment type="subcellular location">
    <subcellularLocation>
        <location evidence="1">Membrane</location>
        <topology evidence="1">Multi-pass membrane protein</topology>
    </subcellularLocation>
</comment>
<dbReference type="InterPro" id="IPR050360">
    <property type="entry name" value="MFS_Sugar_Transporters"/>
</dbReference>
<keyword evidence="5 8" id="KW-0812">Transmembrane</keyword>
<accession>A0A8H3WIJ9</accession>
<evidence type="ECO:0000256" key="2">
    <source>
        <dbReference type="ARBA" id="ARBA00010928"/>
    </source>
</evidence>
<evidence type="ECO:0000256" key="4">
    <source>
        <dbReference type="ARBA" id="ARBA00022448"/>
    </source>
</evidence>
<keyword evidence="7 8" id="KW-0472">Membrane</keyword>
<dbReference type="Proteomes" id="UP000434172">
    <property type="component" value="Unassembled WGS sequence"/>
</dbReference>
<dbReference type="Gene3D" id="3.40.50.720">
    <property type="entry name" value="NAD(P)-binding Rossmann-like Domain"/>
    <property type="match status" value="1"/>
</dbReference>
<dbReference type="PRINTS" id="PR00171">
    <property type="entry name" value="SUGRTRNSPORT"/>
</dbReference>
<organism evidence="10 11">
    <name type="scientific">Colletotrichum asianum</name>
    <dbReference type="NCBI Taxonomy" id="702518"/>
    <lineage>
        <taxon>Eukaryota</taxon>
        <taxon>Fungi</taxon>
        <taxon>Dikarya</taxon>
        <taxon>Ascomycota</taxon>
        <taxon>Pezizomycotina</taxon>
        <taxon>Sordariomycetes</taxon>
        <taxon>Hypocreomycetidae</taxon>
        <taxon>Glomerellales</taxon>
        <taxon>Glomerellaceae</taxon>
        <taxon>Colletotrichum</taxon>
        <taxon>Colletotrichum gloeosporioides species complex</taxon>
    </lineage>
</organism>
<dbReference type="InterPro" id="IPR036259">
    <property type="entry name" value="MFS_trans_sf"/>
</dbReference>
<protein>
    <submittedName>
        <fullName evidence="10">High-affinity glucose</fullName>
    </submittedName>
</protein>
<keyword evidence="6 8" id="KW-1133">Transmembrane helix</keyword>
<evidence type="ECO:0000256" key="7">
    <source>
        <dbReference type="ARBA" id="ARBA00023136"/>
    </source>
</evidence>
<dbReference type="InterPro" id="IPR003663">
    <property type="entry name" value="Sugar/inositol_transpt"/>
</dbReference>
<dbReference type="PROSITE" id="PS00216">
    <property type="entry name" value="SUGAR_TRANSPORT_1"/>
    <property type="match status" value="1"/>
</dbReference>
<dbReference type="InterPro" id="IPR036291">
    <property type="entry name" value="NAD(P)-bd_dom_sf"/>
</dbReference>
<dbReference type="PROSITE" id="PS50850">
    <property type="entry name" value="MFS"/>
    <property type="match status" value="1"/>
</dbReference>
<dbReference type="OrthoDB" id="8120565at2759"/>
<dbReference type="SUPFAM" id="SSF55347">
    <property type="entry name" value="Glyceraldehyde-3-phosphate dehydrogenase-like, C-terminal domain"/>
    <property type="match status" value="1"/>
</dbReference>
<comment type="similarity">
    <text evidence="2">Belongs to the Gfo/Idh/MocA family.</text>
</comment>
<feature type="transmembrane region" description="Helical" evidence="8">
    <location>
        <begin position="665"/>
        <end position="685"/>
    </location>
</feature>